<keyword evidence="2" id="KW-0378">Hydrolase</keyword>
<dbReference type="Gene3D" id="3.40.50.1110">
    <property type="entry name" value="SGNH hydrolase"/>
    <property type="match status" value="2"/>
</dbReference>
<accession>A0A515ERH6</accession>
<dbReference type="RefSeq" id="WP_142812436.1">
    <property type="nucleotide sequence ID" value="NZ_CP036282.1"/>
</dbReference>
<feature type="signal peptide" evidence="1">
    <location>
        <begin position="1"/>
        <end position="34"/>
    </location>
</feature>
<evidence type="ECO:0000256" key="1">
    <source>
        <dbReference type="SAM" id="SignalP"/>
    </source>
</evidence>
<sequence length="440" mass="47094">MKTTHSNRWLGHGCFQGLWALLLTWCVAMAPAQAAENVYVLGDSIAYGLSLDGLETKLKTRLGGEVRINYDGARSITTPGNQVKKSALESVDLDKDFIASAQVVVLVLGMNQIEPNFAESQAQLLQKLKAVAPKARYFWVDIASTIAPQAASWSARNKTIYDNAVPLGYSVVSRYKAIFGPEADPLNIKPGQNFPNSPTEEGYGGPGNLHGFYSELSQALIDSITQPVKSVVRCSRKGALNSYILGDSISYGLHLDGLEAKLEAQLGGSALISYDVGRSITFPGVTIKKSALDSVDLDSAAIAKAQVIVIVLGTNQSEVSFADAQVELMQRLRALAPKAQYFWVDIGATIASQAQGWSERNRTIYANAEPLGYTVISRYKAIFGSAANPLKIVPGANFPGWITEPGYGAPGNVHGMQEALARTLLQALPKPFGNTPAAGC</sequence>
<name>A0A515ERH6_9BURK</name>
<feature type="chain" id="PRO_5021917762" evidence="1">
    <location>
        <begin position="35"/>
        <end position="440"/>
    </location>
</feature>
<dbReference type="EMBL" id="CP036282">
    <property type="protein sequence ID" value="QDL55276.1"/>
    <property type="molecule type" value="Genomic_DNA"/>
</dbReference>
<dbReference type="InterPro" id="IPR036514">
    <property type="entry name" value="SGNH_hydro_sf"/>
</dbReference>
<dbReference type="SUPFAM" id="SSF52266">
    <property type="entry name" value="SGNH hydrolase"/>
    <property type="match status" value="2"/>
</dbReference>
<keyword evidence="1" id="KW-0732">Signal</keyword>
<dbReference type="Proteomes" id="UP000317365">
    <property type="component" value="Chromosome"/>
</dbReference>
<dbReference type="GO" id="GO:0016788">
    <property type="term" value="F:hydrolase activity, acting on ester bonds"/>
    <property type="evidence" value="ECO:0007669"/>
    <property type="project" value="UniProtKB-ARBA"/>
</dbReference>
<proteinExistence type="predicted"/>
<dbReference type="KEGG" id="rhg:EXZ61_14490"/>
<evidence type="ECO:0000313" key="2">
    <source>
        <dbReference type="EMBL" id="QDL55276.1"/>
    </source>
</evidence>
<dbReference type="AlphaFoldDB" id="A0A515ERH6"/>
<keyword evidence="3" id="KW-1185">Reference proteome</keyword>
<gene>
    <name evidence="2" type="ORF">EXZ61_14490</name>
</gene>
<organism evidence="2 3">
    <name type="scientific">Rhodoferax aquaticus</name>
    <dbReference type="NCBI Taxonomy" id="2527691"/>
    <lineage>
        <taxon>Bacteria</taxon>
        <taxon>Pseudomonadati</taxon>
        <taxon>Pseudomonadota</taxon>
        <taxon>Betaproteobacteria</taxon>
        <taxon>Burkholderiales</taxon>
        <taxon>Comamonadaceae</taxon>
        <taxon>Rhodoferax</taxon>
    </lineage>
</organism>
<reference evidence="3" key="1">
    <citation type="submission" date="2019-02" db="EMBL/GenBank/DDBJ databases">
        <title>Complete genome sequence of Rhodoferax sp. Gr-4.</title>
        <authorList>
            <person name="Jin L."/>
        </authorList>
    </citation>
    <scope>NUCLEOTIDE SEQUENCE [LARGE SCALE GENOMIC DNA]</scope>
    <source>
        <strain evidence="3">Gr-4</strain>
    </source>
</reference>
<protein>
    <submittedName>
        <fullName evidence="2">SGNH/GDSL hydrolase family protein</fullName>
    </submittedName>
</protein>
<reference evidence="3" key="2">
    <citation type="journal article" date="2020" name="Int. J. Syst. Evol. Microbiol.">
        <title>Genomic insights into a novel species Rhodoferax aquaticus sp. nov., isolated from freshwater.</title>
        <authorList>
            <person name="Li T."/>
            <person name="Zhuo Y."/>
            <person name="Jin C.Z."/>
            <person name="Wu X."/>
            <person name="Ko S.R."/>
            <person name="Jin F.J."/>
            <person name="Ahn C.Y."/>
            <person name="Oh H.M."/>
            <person name="Lee H.G."/>
            <person name="Jin L."/>
        </authorList>
    </citation>
    <scope>NUCLEOTIDE SEQUENCE [LARGE SCALE GENOMIC DNA]</scope>
    <source>
        <strain evidence="3">Gr-4</strain>
    </source>
</reference>
<evidence type="ECO:0000313" key="3">
    <source>
        <dbReference type="Proteomes" id="UP000317365"/>
    </source>
</evidence>